<dbReference type="SUPFAM" id="SSF55729">
    <property type="entry name" value="Acyl-CoA N-acyltransferases (Nat)"/>
    <property type="match status" value="1"/>
</dbReference>
<dbReference type="PANTHER" id="PTHR43877:SF5">
    <property type="entry name" value="BLL8307 PROTEIN"/>
    <property type="match status" value="1"/>
</dbReference>
<evidence type="ECO:0000313" key="5">
    <source>
        <dbReference type="Proteomes" id="UP000058012"/>
    </source>
</evidence>
<dbReference type="PANTHER" id="PTHR43877">
    <property type="entry name" value="AMINOALKYLPHOSPHONATE N-ACETYLTRANSFERASE-RELATED-RELATED"/>
    <property type="match status" value="1"/>
</dbReference>
<dbReference type="Pfam" id="PF00583">
    <property type="entry name" value="Acetyltransf_1"/>
    <property type="match status" value="1"/>
</dbReference>
<dbReference type="PROSITE" id="PS51186">
    <property type="entry name" value="GNAT"/>
    <property type="match status" value="1"/>
</dbReference>
<proteinExistence type="predicted"/>
<dbReference type="CDD" id="cd04301">
    <property type="entry name" value="NAT_SF"/>
    <property type="match status" value="1"/>
</dbReference>
<dbReference type="STRING" id="1117702.AQZ52_03845"/>
<dbReference type="Proteomes" id="UP000058012">
    <property type="component" value="Unassembled WGS sequence"/>
</dbReference>
<dbReference type="AlphaFoldDB" id="A0A117UX05"/>
<keyword evidence="1 4" id="KW-0808">Transferase</keyword>
<sequence>MIGGLTITEDDLSADDVRALVALHLSGMHAESPACKVHALPLEKLRQPGVTFFAARMHGALAAIGAIKHLDDTHGELKSMRAAPEWRGKGVGEAVLRHLLAVAQARGYTRVSLETGRTEAFAPAVALYRKYGFEECAAFAEYVVDDFSQCLSLAL</sequence>
<dbReference type="InterPro" id="IPR016181">
    <property type="entry name" value="Acyl_CoA_acyltransferase"/>
</dbReference>
<gene>
    <name evidence="4" type="ORF">AQZ52_03845</name>
</gene>
<keyword evidence="2" id="KW-0012">Acyltransferase</keyword>
<dbReference type="RefSeq" id="WP_067906574.1">
    <property type="nucleotide sequence ID" value="NZ_KQ954244.1"/>
</dbReference>
<reference evidence="4 5" key="1">
    <citation type="submission" date="2015-10" db="EMBL/GenBank/DDBJ databases">
        <title>Draft genome sequence of Novosphingobium fuchskuhlense DSM 25065 isolated from a surface water sample of the southwest basin of Lake Grosse Fuchskuhle.</title>
        <authorList>
            <person name="Ruckert C."/>
            <person name="Winkler A."/>
            <person name="Glaeser J."/>
            <person name="Grossart H.-P."/>
            <person name="Kalinowski J."/>
            <person name="Glaeser S."/>
        </authorList>
    </citation>
    <scope>NUCLEOTIDE SEQUENCE [LARGE SCALE GENOMIC DNA]</scope>
    <source>
        <strain evidence="4 5">FNE08-7</strain>
    </source>
</reference>
<comment type="caution">
    <text evidence="4">The sequence shown here is derived from an EMBL/GenBank/DDBJ whole genome shotgun (WGS) entry which is preliminary data.</text>
</comment>
<feature type="domain" description="N-acetyltransferase" evidence="3">
    <location>
        <begin position="7"/>
        <end position="155"/>
    </location>
</feature>
<dbReference type="Gene3D" id="3.40.630.30">
    <property type="match status" value="1"/>
</dbReference>
<dbReference type="EMBL" id="LLZS01000003">
    <property type="protein sequence ID" value="KUR72403.1"/>
    <property type="molecule type" value="Genomic_DNA"/>
</dbReference>
<keyword evidence="5" id="KW-1185">Reference proteome</keyword>
<dbReference type="OrthoDB" id="9803233at2"/>
<evidence type="ECO:0000256" key="1">
    <source>
        <dbReference type="ARBA" id="ARBA00022679"/>
    </source>
</evidence>
<organism evidence="4 5">
    <name type="scientific">Novosphingobium fuchskuhlense</name>
    <dbReference type="NCBI Taxonomy" id="1117702"/>
    <lineage>
        <taxon>Bacteria</taxon>
        <taxon>Pseudomonadati</taxon>
        <taxon>Pseudomonadota</taxon>
        <taxon>Alphaproteobacteria</taxon>
        <taxon>Sphingomonadales</taxon>
        <taxon>Sphingomonadaceae</taxon>
        <taxon>Novosphingobium</taxon>
    </lineage>
</organism>
<name>A0A117UX05_9SPHN</name>
<accession>A0A117UX05</accession>
<dbReference type="InterPro" id="IPR050832">
    <property type="entry name" value="Bact_Acetyltransf"/>
</dbReference>
<dbReference type="InterPro" id="IPR000182">
    <property type="entry name" value="GNAT_dom"/>
</dbReference>
<evidence type="ECO:0000259" key="3">
    <source>
        <dbReference type="PROSITE" id="PS51186"/>
    </source>
</evidence>
<dbReference type="GO" id="GO:0016747">
    <property type="term" value="F:acyltransferase activity, transferring groups other than amino-acyl groups"/>
    <property type="evidence" value="ECO:0007669"/>
    <property type="project" value="InterPro"/>
</dbReference>
<protein>
    <submittedName>
        <fullName evidence="4">Acetyltransferase</fullName>
    </submittedName>
</protein>
<evidence type="ECO:0000313" key="4">
    <source>
        <dbReference type="EMBL" id="KUR72403.1"/>
    </source>
</evidence>
<evidence type="ECO:0000256" key="2">
    <source>
        <dbReference type="ARBA" id="ARBA00023315"/>
    </source>
</evidence>